<name>A0ABQ1PL71_9BACI</name>
<reference evidence="5" key="1">
    <citation type="journal article" date="2019" name="Int. J. Syst. Evol. Microbiol.">
        <title>The Global Catalogue of Microorganisms (GCM) 10K type strain sequencing project: providing services to taxonomists for standard genome sequencing and annotation.</title>
        <authorList>
            <consortium name="The Broad Institute Genomics Platform"/>
            <consortium name="The Broad Institute Genome Sequencing Center for Infectious Disease"/>
            <person name="Wu L."/>
            <person name="Ma J."/>
        </authorList>
    </citation>
    <scope>NUCLEOTIDE SEQUENCE [LARGE SCALE GENOMIC DNA]</scope>
    <source>
        <strain evidence="5">CCM 7282</strain>
    </source>
</reference>
<proteinExistence type="predicted"/>
<gene>
    <name evidence="4" type="ORF">GCM10007216_32290</name>
</gene>
<dbReference type="Proteomes" id="UP000619534">
    <property type="component" value="Unassembled WGS sequence"/>
</dbReference>
<feature type="region of interest" description="Disordered" evidence="2">
    <location>
        <begin position="22"/>
        <end position="125"/>
    </location>
</feature>
<feature type="compositionally biased region" description="Low complexity" evidence="2">
    <location>
        <begin position="95"/>
        <end position="115"/>
    </location>
</feature>
<dbReference type="RefSeq" id="WP_062439918.1">
    <property type="nucleotide sequence ID" value="NZ_BMCJ01000006.1"/>
</dbReference>
<feature type="signal peptide" evidence="3">
    <location>
        <begin position="1"/>
        <end position="25"/>
    </location>
</feature>
<protein>
    <recommendedName>
        <fullName evidence="6">Lipoprotein</fullName>
    </recommendedName>
</protein>
<keyword evidence="5" id="KW-1185">Reference proteome</keyword>
<evidence type="ECO:0000256" key="3">
    <source>
        <dbReference type="SAM" id="SignalP"/>
    </source>
</evidence>
<comment type="caution">
    <text evidence="4">The sequence shown here is derived from an EMBL/GenBank/DDBJ whole genome shotgun (WGS) entry which is preliminary data.</text>
</comment>
<evidence type="ECO:0000256" key="2">
    <source>
        <dbReference type="SAM" id="MobiDB-lite"/>
    </source>
</evidence>
<keyword evidence="1" id="KW-0175">Coiled coil</keyword>
<organism evidence="4 5">
    <name type="scientific">Thalassobacillus devorans</name>
    <dbReference type="NCBI Taxonomy" id="279813"/>
    <lineage>
        <taxon>Bacteria</taxon>
        <taxon>Bacillati</taxon>
        <taxon>Bacillota</taxon>
        <taxon>Bacilli</taxon>
        <taxon>Bacillales</taxon>
        <taxon>Bacillaceae</taxon>
        <taxon>Thalassobacillus</taxon>
    </lineage>
</organism>
<keyword evidence="3" id="KW-0732">Signal</keyword>
<evidence type="ECO:0000313" key="4">
    <source>
        <dbReference type="EMBL" id="GGC99035.1"/>
    </source>
</evidence>
<sequence>MLKKVFLITGLLIALVAAGCSQSGADEENESNGQETQENESAENNGDADEKAVKSALLKTQMNLAEELRPHHSKIAGYEAMKADEENQPEEEELQAAGEEAQAAAGEAVSAVESFEVSEELPETMKEEYNSALDSLKAYYDEAQSALKEAPEEADLSGAQENFDQFQEKLDSVYEEAGLLPVNMSSELS</sequence>
<feature type="chain" id="PRO_5046617693" description="Lipoprotein" evidence="3">
    <location>
        <begin position="26"/>
        <end position="189"/>
    </location>
</feature>
<accession>A0ABQ1PL71</accession>
<feature type="coiled-coil region" evidence="1">
    <location>
        <begin position="126"/>
        <end position="176"/>
    </location>
</feature>
<evidence type="ECO:0000313" key="5">
    <source>
        <dbReference type="Proteomes" id="UP000619534"/>
    </source>
</evidence>
<dbReference type="EMBL" id="BMCJ01000006">
    <property type="protein sequence ID" value="GGC99035.1"/>
    <property type="molecule type" value="Genomic_DNA"/>
</dbReference>
<dbReference type="PROSITE" id="PS51257">
    <property type="entry name" value="PROKAR_LIPOPROTEIN"/>
    <property type="match status" value="1"/>
</dbReference>
<evidence type="ECO:0000256" key="1">
    <source>
        <dbReference type="SAM" id="Coils"/>
    </source>
</evidence>
<evidence type="ECO:0008006" key="6">
    <source>
        <dbReference type="Google" id="ProtNLM"/>
    </source>
</evidence>